<evidence type="ECO:0000313" key="2">
    <source>
        <dbReference type="EMBL" id="GGM39688.1"/>
    </source>
</evidence>
<evidence type="ECO:0000313" key="3">
    <source>
        <dbReference type="Proteomes" id="UP000618460"/>
    </source>
</evidence>
<dbReference type="AlphaFoldDB" id="A0A917TVP6"/>
<feature type="domain" description="Spore coat protein X/V" evidence="1">
    <location>
        <begin position="11"/>
        <end position="67"/>
    </location>
</feature>
<accession>A0A917TVP6</accession>
<dbReference type="GO" id="GO:0031160">
    <property type="term" value="C:spore wall"/>
    <property type="evidence" value="ECO:0007669"/>
    <property type="project" value="InterPro"/>
</dbReference>
<dbReference type="RefSeq" id="WP_229666772.1">
    <property type="nucleotide sequence ID" value="NZ_BMLG01000021.1"/>
</dbReference>
<evidence type="ECO:0000259" key="1">
    <source>
        <dbReference type="Pfam" id="PF07552"/>
    </source>
</evidence>
<comment type="caution">
    <text evidence="2">The sequence shown here is derived from an EMBL/GenBank/DDBJ whole genome shotgun (WGS) entry which is preliminary data.</text>
</comment>
<dbReference type="Proteomes" id="UP000618460">
    <property type="component" value="Unassembled WGS sequence"/>
</dbReference>
<reference evidence="2" key="1">
    <citation type="journal article" date="2014" name="Int. J. Syst. Evol. Microbiol.">
        <title>Complete genome sequence of Corynebacterium casei LMG S-19264T (=DSM 44701T), isolated from a smear-ripened cheese.</title>
        <authorList>
            <consortium name="US DOE Joint Genome Institute (JGI-PGF)"/>
            <person name="Walter F."/>
            <person name="Albersmeier A."/>
            <person name="Kalinowski J."/>
            <person name="Ruckert C."/>
        </authorList>
    </citation>
    <scope>NUCLEOTIDE SEQUENCE</scope>
    <source>
        <strain evidence="2">CGMCC 1.6333</strain>
    </source>
</reference>
<sequence length="132" mass="14179">MGRGNAMNARNVSQYADQISEIEQKSREAIFILNSSDVTVDTTDTQIAVSLQAALQVAIVIVVNISVASSTRAKEITEELLGYSRIDQSNRQLIVIDGSESVSVTTTDTDVAASIQVLLQILVSLVAQLDIL</sequence>
<dbReference type="EMBL" id="BMLG01000021">
    <property type="protein sequence ID" value="GGM39688.1"/>
    <property type="molecule type" value="Genomic_DNA"/>
</dbReference>
<dbReference type="Pfam" id="PF07552">
    <property type="entry name" value="Coat_X"/>
    <property type="match status" value="2"/>
</dbReference>
<dbReference type="GO" id="GO:0030435">
    <property type="term" value="P:sporulation resulting in formation of a cellular spore"/>
    <property type="evidence" value="ECO:0007669"/>
    <property type="project" value="InterPro"/>
</dbReference>
<dbReference type="InterPro" id="IPR011428">
    <property type="entry name" value="Spore_coat_X/V"/>
</dbReference>
<protein>
    <recommendedName>
        <fullName evidence="1">Spore coat protein X/V domain-containing protein</fullName>
    </recommendedName>
</protein>
<feature type="domain" description="Spore coat protein X/V" evidence="1">
    <location>
        <begin position="75"/>
        <end position="131"/>
    </location>
</feature>
<reference evidence="2" key="2">
    <citation type="submission" date="2020-09" db="EMBL/GenBank/DDBJ databases">
        <authorList>
            <person name="Sun Q."/>
            <person name="Zhou Y."/>
        </authorList>
    </citation>
    <scope>NUCLEOTIDE SEQUENCE</scope>
    <source>
        <strain evidence="2">CGMCC 1.6333</strain>
    </source>
</reference>
<gene>
    <name evidence="2" type="ORF">GCM10011351_27290</name>
</gene>
<name>A0A917TVP6_9BACI</name>
<organism evidence="2 3">
    <name type="scientific">Paraliobacillus quinghaiensis</name>
    <dbReference type="NCBI Taxonomy" id="470815"/>
    <lineage>
        <taxon>Bacteria</taxon>
        <taxon>Bacillati</taxon>
        <taxon>Bacillota</taxon>
        <taxon>Bacilli</taxon>
        <taxon>Bacillales</taxon>
        <taxon>Bacillaceae</taxon>
        <taxon>Paraliobacillus</taxon>
    </lineage>
</organism>
<keyword evidence="3" id="KW-1185">Reference proteome</keyword>
<proteinExistence type="predicted"/>